<dbReference type="InterPro" id="IPR015422">
    <property type="entry name" value="PyrdxlP-dep_Trfase_small"/>
</dbReference>
<name>A0A316YBD9_9BASI</name>
<dbReference type="InterPro" id="IPR050478">
    <property type="entry name" value="Ethylene_sulfur-biosynth"/>
</dbReference>
<dbReference type="PRINTS" id="PR00753">
    <property type="entry name" value="ACCSYNTHASE"/>
</dbReference>
<dbReference type="GO" id="GO:0008483">
    <property type="term" value="F:transaminase activity"/>
    <property type="evidence" value="ECO:0007669"/>
    <property type="project" value="TreeGrafter"/>
</dbReference>
<dbReference type="InterPro" id="IPR015424">
    <property type="entry name" value="PyrdxlP-dep_Trfase"/>
</dbReference>
<keyword evidence="2" id="KW-0663">Pyridoxal phosphate</keyword>
<dbReference type="GeneID" id="37040457"/>
<dbReference type="STRING" id="215250.A0A316YBD9"/>
<dbReference type="InterPro" id="IPR015421">
    <property type="entry name" value="PyrdxlP-dep_Trfase_major"/>
</dbReference>
<evidence type="ECO:0000256" key="2">
    <source>
        <dbReference type="ARBA" id="ARBA00022898"/>
    </source>
</evidence>
<dbReference type="PANTHER" id="PTHR43795:SF39">
    <property type="entry name" value="AMINOTRANSFERASE CLASS I_CLASSII DOMAIN-CONTAINING PROTEIN"/>
    <property type="match status" value="1"/>
</dbReference>
<dbReference type="PROSITE" id="PS00105">
    <property type="entry name" value="AA_TRANSFER_CLASS_1"/>
    <property type="match status" value="1"/>
</dbReference>
<feature type="non-terminal residue" evidence="4">
    <location>
        <position position="1"/>
    </location>
</feature>
<dbReference type="Gene3D" id="3.40.640.10">
    <property type="entry name" value="Type I PLP-dependent aspartate aminotransferase-like (Major domain)"/>
    <property type="match status" value="1"/>
</dbReference>
<protein>
    <submittedName>
        <fullName evidence="4">PLP-dependent transferase</fullName>
    </submittedName>
</protein>
<dbReference type="GO" id="GO:0006520">
    <property type="term" value="P:amino acid metabolic process"/>
    <property type="evidence" value="ECO:0007669"/>
    <property type="project" value="TreeGrafter"/>
</dbReference>
<dbReference type="PANTHER" id="PTHR43795">
    <property type="entry name" value="BIFUNCTIONAL ASPARTATE AMINOTRANSFERASE AND GLUTAMATE/ASPARTATE-PREPHENATE AMINOTRANSFERASE-RELATED"/>
    <property type="match status" value="1"/>
</dbReference>
<proteinExistence type="inferred from homology"/>
<dbReference type="InterPro" id="IPR004839">
    <property type="entry name" value="Aminotransferase_I/II_large"/>
</dbReference>
<dbReference type="InterPro" id="IPR004838">
    <property type="entry name" value="NHTrfase_class1_PyrdxlP-BS"/>
</dbReference>
<keyword evidence="5" id="KW-1185">Reference proteome</keyword>
<feature type="non-terminal residue" evidence="4">
    <location>
        <position position="419"/>
    </location>
</feature>
<dbReference type="Gene3D" id="3.90.1150.10">
    <property type="entry name" value="Aspartate Aminotransferase, domain 1"/>
    <property type="match status" value="1"/>
</dbReference>
<evidence type="ECO:0000259" key="3">
    <source>
        <dbReference type="Pfam" id="PF00155"/>
    </source>
</evidence>
<evidence type="ECO:0000313" key="4">
    <source>
        <dbReference type="EMBL" id="PWN86867.1"/>
    </source>
</evidence>
<dbReference type="OrthoDB" id="7042322at2759"/>
<reference evidence="4 5" key="1">
    <citation type="journal article" date="2018" name="Mol. Biol. Evol.">
        <title>Broad Genomic Sampling Reveals a Smut Pathogenic Ancestry of the Fungal Clade Ustilaginomycotina.</title>
        <authorList>
            <person name="Kijpornyongpan T."/>
            <person name="Mondo S.J."/>
            <person name="Barry K."/>
            <person name="Sandor L."/>
            <person name="Lee J."/>
            <person name="Lipzen A."/>
            <person name="Pangilinan J."/>
            <person name="LaButti K."/>
            <person name="Hainaut M."/>
            <person name="Henrissat B."/>
            <person name="Grigoriev I.V."/>
            <person name="Spatafora J.W."/>
            <person name="Aime M.C."/>
        </authorList>
    </citation>
    <scope>NUCLEOTIDE SEQUENCE [LARGE SCALE GENOMIC DNA]</scope>
    <source>
        <strain evidence="4 5">MCA 4198</strain>
    </source>
</reference>
<dbReference type="Proteomes" id="UP000245768">
    <property type="component" value="Unassembled WGS sequence"/>
</dbReference>
<dbReference type="RefSeq" id="XP_025374065.1">
    <property type="nucleotide sequence ID" value="XM_025518541.1"/>
</dbReference>
<gene>
    <name evidence="4" type="ORF">FA10DRAFT_220221</name>
</gene>
<organism evidence="4 5">
    <name type="scientific">Acaromyces ingoldii</name>
    <dbReference type="NCBI Taxonomy" id="215250"/>
    <lineage>
        <taxon>Eukaryota</taxon>
        <taxon>Fungi</taxon>
        <taxon>Dikarya</taxon>
        <taxon>Basidiomycota</taxon>
        <taxon>Ustilaginomycotina</taxon>
        <taxon>Exobasidiomycetes</taxon>
        <taxon>Exobasidiales</taxon>
        <taxon>Cryptobasidiaceae</taxon>
        <taxon>Acaromyces</taxon>
    </lineage>
</organism>
<feature type="domain" description="Aminotransferase class I/classII large" evidence="3">
    <location>
        <begin position="80"/>
        <end position="415"/>
    </location>
</feature>
<dbReference type="CDD" id="cd00609">
    <property type="entry name" value="AAT_like"/>
    <property type="match status" value="1"/>
</dbReference>
<keyword evidence="4" id="KW-0808">Transferase</keyword>
<accession>A0A316YBD9</accession>
<dbReference type="GO" id="GO:0030170">
    <property type="term" value="F:pyridoxal phosphate binding"/>
    <property type="evidence" value="ECO:0007669"/>
    <property type="project" value="InterPro"/>
</dbReference>
<evidence type="ECO:0000313" key="5">
    <source>
        <dbReference type="Proteomes" id="UP000245768"/>
    </source>
</evidence>
<comment type="similarity">
    <text evidence="1">Belongs to the class-I pyridoxal-phosphate-dependent aminotransferase family.</text>
</comment>
<sequence>LENPEGPIPMSQADNQLMRPELVKFFNAPGRLGLKPEDLTYADQGMCSKRLLLAICNIVNTIPDGFFFEDDKRQHWPKPITEVRPEHLVVGNGVTGILDAVFWALLDDGEGLLLSQPHYDAFIRNTITRDRAKLVVVQPPVPVASAKEPKEHVAPETVKYYADALNKAEKEGTQVRSLLVCNPHNPSGAIYPRETIVALANFAADHNLHLVVDEIYSRSVFRTEDVPDPTPFYSILGIDVEKEAGLHPSRVHVISGASKDFSINGFRLGYVISQHNPDLCRALLSTALLAQTASPSANLFAALLDDVEFRHRYMAENRRRVAASYNYLSAFLRRHSVPYVPSNAGFCLLIDLRRHLDVIPGEDEAAARESEMRLLDRLRQQGVMLAPGTSYLHPVPGFFRMTYTLAPEALTLGLSRLER</sequence>
<dbReference type="AlphaFoldDB" id="A0A316YBD9"/>
<dbReference type="InParanoid" id="A0A316YBD9"/>
<dbReference type="EMBL" id="KZ819642">
    <property type="protein sequence ID" value="PWN86867.1"/>
    <property type="molecule type" value="Genomic_DNA"/>
</dbReference>
<dbReference type="SUPFAM" id="SSF53383">
    <property type="entry name" value="PLP-dependent transferases"/>
    <property type="match status" value="1"/>
</dbReference>
<dbReference type="Pfam" id="PF00155">
    <property type="entry name" value="Aminotran_1_2"/>
    <property type="match status" value="1"/>
</dbReference>
<evidence type="ECO:0000256" key="1">
    <source>
        <dbReference type="ARBA" id="ARBA00007441"/>
    </source>
</evidence>